<dbReference type="GO" id="GO:0019185">
    <property type="term" value="C:snRNA-activating protein complex"/>
    <property type="evidence" value="ECO:0007669"/>
    <property type="project" value="TreeGrafter"/>
</dbReference>
<sequence length="159" mass="18458">MSYRERHSWTEEEDQLLRDAVDLGKSSINPTKWHAISKNVPNRTNKDCRKRWFTKIGSDVLVKGGWAFEEDERLVKGIEKYGTRLVNLWSLVSAYVHTRNSDQCAKRWTDTLNPMINRTRWSAEADALLLKAVGEHGKLWTKIVRIYFPGRTGLAAKNR</sequence>
<evidence type="ECO:0000259" key="5">
    <source>
        <dbReference type="PROSITE" id="PS50090"/>
    </source>
</evidence>
<dbReference type="InterPro" id="IPR009057">
    <property type="entry name" value="Homeodomain-like_sf"/>
</dbReference>
<dbReference type="Pfam" id="PF13921">
    <property type="entry name" value="Myb_DNA-bind_6"/>
    <property type="match status" value="1"/>
</dbReference>
<proteinExistence type="predicted"/>
<feature type="domain" description="Myb-like" evidence="5">
    <location>
        <begin position="1"/>
        <end position="56"/>
    </location>
</feature>
<accession>A0A9P5P6U5</accession>
<dbReference type="GO" id="GO:0042796">
    <property type="term" value="P:snRNA transcription by RNA polymerase III"/>
    <property type="evidence" value="ECO:0007669"/>
    <property type="project" value="TreeGrafter"/>
</dbReference>
<keyword evidence="8" id="KW-1185">Reference proteome</keyword>
<evidence type="ECO:0000256" key="1">
    <source>
        <dbReference type="ARBA" id="ARBA00023015"/>
    </source>
</evidence>
<organism evidence="7 8">
    <name type="scientific">Rhodocollybia butyracea</name>
    <dbReference type="NCBI Taxonomy" id="206335"/>
    <lineage>
        <taxon>Eukaryota</taxon>
        <taxon>Fungi</taxon>
        <taxon>Dikarya</taxon>
        <taxon>Basidiomycota</taxon>
        <taxon>Agaricomycotina</taxon>
        <taxon>Agaricomycetes</taxon>
        <taxon>Agaricomycetidae</taxon>
        <taxon>Agaricales</taxon>
        <taxon>Marasmiineae</taxon>
        <taxon>Omphalotaceae</taxon>
        <taxon>Rhodocollybia</taxon>
    </lineage>
</organism>
<evidence type="ECO:0000259" key="6">
    <source>
        <dbReference type="PROSITE" id="PS51294"/>
    </source>
</evidence>
<dbReference type="InterPro" id="IPR001005">
    <property type="entry name" value="SANT/Myb"/>
</dbReference>
<dbReference type="GO" id="GO:0042795">
    <property type="term" value="P:snRNA transcription by RNA polymerase II"/>
    <property type="evidence" value="ECO:0007669"/>
    <property type="project" value="TreeGrafter"/>
</dbReference>
<protein>
    <submittedName>
        <fullName evidence="7">Ternary protein-Dna Complex1</fullName>
    </submittedName>
</protein>
<evidence type="ECO:0000256" key="3">
    <source>
        <dbReference type="ARBA" id="ARBA00023163"/>
    </source>
</evidence>
<dbReference type="OrthoDB" id="2143914at2759"/>
<dbReference type="SMART" id="SM00717">
    <property type="entry name" value="SANT"/>
    <property type="match status" value="3"/>
</dbReference>
<feature type="domain" description="HTH myb-type" evidence="6">
    <location>
        <begin position="1"/>
        <end position="52"/>
    </location>
</feature>
<feature type="domain" description="HTH myb-type" evidence="6">
    <location>
        <begin position="117"/>
        <end position="159"/>
    </location>
</feature>
<dbReference type="SUPFAM" id="SSF46689">
    <property type="entry name" value="Homeodomain-like"/>
    <property type="match status" value="2"/>
</dbReference>
<evidence type="ECO:0000313" key="8">
    <source>
        <dbReference type="Proteomes" id="UP000772434"/>
    </source>
</evidence>
<dbReference type="EMBL" id="JADNRY010000308">
    <property type="protein sequence ID" value="KAF9059346.1"/>
    <property type="molecule type" value="Genomic_DNA"/>
</dbReference>
<reference evidence="7" key="1">
    <citation type="submission" date="2020-11" db="EMBL/GenBank/DDBJ databases">
        <authorList>
            <consortium name="DOE Joint Genome Institute"/>
            <person name="Ahrendt S."/>
            <person name="Riley R."/>
            <person name="Andreopoulos W."/>
            <person name="Labutti K."/>
            <person name="Pangilinan J."/>
            <person name="Ruiz-Duenas F.J."/>
            <person name="Barrasa J.M."/>
            <person name="Sanchez-Garcia M."/>
            <person name="Camarero S."/>
            <person name="Miyauchi S."/>
            <person name="Serrano A."/>
            <person name="Linde D."/>
            <person name="Babiker R."/>
            <person name="Drula E."/>
            <person name="Ayuso-Fernandez I."/>
            <person name="Pacheco R."/>
            <person name="Padilla G."/>
            <person name="Ferreira P."/>
            <person name="Barriuso J."/>
            <person name="Kellner H."/>
            <person name="Castanera R."/>
            <person name="Alfaro M."/>
            <person name="Ramirez L."/>
            <person name="Pisabarro A.G."/>
            <person name="Kuo A."/>
            <person name="Tritt A."/>
            <person name="Lipzen A."/>
            <person name="He G."/>
            <person name="Yan M."/>
            <person name="Ng V."/>
            <person name="Cullen D."/>
            <person name="Martin F."/>
            <person name="Rosso M.-N."/>
            <person name="Henrissat B."/>
            <person name="Hibbett D."/>
            <person name="Martinez A.T."/>
            <person name="Grigoriev I.V."/>
        </authorList>
    </citation>
    <scope>NUCLEOTIDE SEQUENCE</scope>
    <source>
        <strain evidence="7">AH 40177</strain>
    </source>
</reference>
<dbReference type="PANTHER" id="PTHR46621">
    <property type="entry name" value="SNRNA-ACTIVATING PROTEIN COMPLEX SUBUNIT 4"/>
    <property type="match status" value="1"/>
</dbReference>
<evidence type="ECO:0000256" key="2">
    <source>
        <dbReference type="ARBA" id="ARBA00023125"/>
    </source>
</evidence>
<dbReference type="Pfam" id="PF00249">
    <property type="entry name" value="Myb_DNA-binding"/>
    <property type="match status" value="1"/>
</dbReference>
<evidence type="ECO:0000313" key="7">
    <source>
        <dbReference type="EMBL" id="KAF9059346.1"/>
    </source>
</evidence>
<dbReference type="InterPro" id="IPR051575">
    <property type="entry name" value="Myb-like_DNA-bd"/>
</dbReference>
<keyword evidence="3" id="KW-0804">Transcription</keyword>
<dbReference type="CDD" id="cd00167">
    <property type="entry name" value="SANT"/>
    <property type="match status" value="3"/>
</dbReference>
<name>A0A9P5P6U5_9AGAR</name>
<feature type="domain" description="Myb-like" evidence="5">
    <location>
        <begin position="113"/>
        <end position="159"/>
    </location>
</feature>
<dbReference type="PROSITE" id="PS50090">
    <property type="entry name" value="MYB_LIKE"/>
    <property type="match status" value="3"/>
</dbReference>
<evidence type="ECO:0000256" key="4">
    <source>
        <dbReference type="ARBA" id="ARBA00023242"/>
    </source>
</evidence>
<dbReference type="Proteomes" id="UP000772434">
    <property type="component" value="Unassembled WGS sequence"/>
</dbReference>
<gene>
    <name evidence="7" type="ORF">BDP27DRAFT_1238985</name>
</gene>
<dbReference type="Gene3D" id="1.10.10.60">
    <property type="entry name" value="Homeodomain-like"/>
    <property type="match status" value="3"/>
</dbReference>
<comment type="caution">
    <text evidence="7">The sequence shown here is derived from an EMBL/GenBank/DDBJ whole genome shotgun (WGS) entry which is preliminary data.</text>
</comment>
<dbReference type="InterPro" id="IPR017930">
    <property type="entry name" value="Myb_dom"/>
</dbReference>
<keyword evidence="2" id="KW-0238">DNA-binding</keyword>
<dbReference type="PANTHER" id="PTHR46621:SF1">
    <property type="entry name" value="SNRNA-ACTIVATING PROTEIN COMPLEX SUBUNIT 4"/>
    <property type="match status" value="1"/>
</dbReference>
<feature type="domain" description="Myb-like" evidence="5">
    <location>
        <begin position="63"/>
        <end position="112"/>
    </location>
</feature>
<feature type="domain" description="HTH myb-type" evidence="6">
    <location>
        <begin position="58"/>
        <end position="116"/>
    </location>
</feature>
<dbReference type="GO" id="GO:0001006">
    <property type="term" value="F:RNA polymerase III type 3 promoter sequence-specific DNA binding"/>
    <property type="evidence" value="ECO:0007669"/>
    <property type="project" value="TreeGrafter"/>
</dbReference>
<dbReference type="PROSITE" id="PS51294">
    <property type="entry name" value="HTH_MYB"/>
    <property type="match status" value="3"/>
</dbReference>
<keyword evidence="4" id="KW-0539">Nucleus</keyword>
<dbReference type="GO" id="GO:0000978">
    <property type="term" value="F:RNA polymerase II cis-regulatory region sequence-specific DNA binding"/>
    <property type="evidence" value="ECO:0007669"/>
    <property type="project" value="TreeGrafter"/>
</dbReference>
<dbReference type="AlphaFoldDB" id="A0A9P5P6U5"/>
<keyword evidence="1" id="KW-0805">Transcription regulation</keyword>